<feature type="region of interest" description="Disordered" evidence="7">
    <location>
        <begin position="1010"/>
        <end position="1067"/>
    </location>
</feature>
<feature type="transmembrane region" description="Helical" evidence="8">
    <location>
        <begin position="742"/>
        <end position="768"/>
    </location>
</feature>
<evidence type="ECO:0008006" key="14">
    <source>
        <dbReference type="Google" id="ProtNLM"/>
    </source>
</evidence>
<feature type="transmembrane region" description="Helical" evidence="8">
    <location>
        <begin position="599"/>
        <end position="632"/>
    </location>
</feature>
<name>A0A9P3LKG9_9APHY</name>
<gene>
    <name evidence="12" type="ORF">PsYK624_147480</name>
</gene>
<feature type="transmembrane region" description="Helical" evidence="8">
    <location>
        <begin position="163"/>
        <end position="185"/>
    </location>
</feature>
<protein>
    <recommendedName>
        <fullName evidence="14">DUF221-domain-containing protein</fullName>
    </recommendedName>
</protein>
<feature type="domain" description="CSC1/OSCA1-like N-terminal transmembrane" evidence="10">
    <location>
        <begin position="58"/>
        <end position="178"/>
    </location>
</feature>
<evidence type="ECO:0000256" key="8">
    <source>
        <dbReference type="SAM" id="Phobius"/>
    </source>
</evidence>
<dbReference type="InterPro" id="IPR045122">
    <property type="entry name" value="Csc1-like"/>
</dbReference>
<feature type="transmembrane region" description="Helical" evidence="8">
    <location>
        <begin position="789"/>
        <end position="809"/>
    </location>
</feature>
<keyword evidence="13" id="KW-1185">Reference proteome</keyword>
<evidence type="ECO:0000256" key="5">
    <source>
        <dbReference type="ARBA" id="ARBA00022989"/>
    </source>
</evidence>
<feature type="domain" description="CSC1/OSCA1-like 7TM region" evidence="9">
    <location>
        <begin position="598"/>
        <end position="869"/>
    </location>
</feature>
<dbReference type="GO" id="GO:0005227">
    <property type="term" value="F:calcium-activated cation channel activity"/>
    <property type="evidence" value="ECO:0007669"/>
    <property type="project" value="InterPro"/>
</dbReference>
<comment type="similarity">
    <text evidence="2">Belongs to the CSC1 (TC 1.A.17) family.</text>
</comment>
<evidence type="ECO:0000256" key="4">
    <source>
        <dbReference type="ARBA" id="ARBA00022692"/>
    </source>
</evidence>
<accession>A0A9P3LKG9</accession>
<dbReference type="InterPro" id="IPR003864">
    <property type="entry name" value="CSC1/OSCA1-like_7TM"/>
</dbReference>
<dbReference type="InterPro" id="IPR027815">
    <property type="entry name" value="CSC1/OSCA1-like_cyt"/>
</dbReference>
<evidence type="ECO:0000256" key="7">
    <source>
        <dbReference type="SAM" id="MobiDB-lite"/>
    </source>
</evidence>
<evidence type="ECO:0000313" key="12">
    <source>
        <dbReference type="EMBL" id="GJE98516.1"/>
    </source>
</evidence>
<evidence type="ECO:0000259" key="11">
    <source>
        <dbReference type="Pfam" id="PF14703"/>
    </source>
</evidence>
<organism evidence="12 13">
    <name type="scientific">Phanerochaete sordida</name>
    <dbReference type="NCBI Taxonomy" id="48140"/>
    <lineage>
        <taxon>Eukaryota</taxon>
        <taxon>Fungi</taxon>
        <taxon>Dikarya</taxon>
        <taxon>Basidiomycota</taxon>
        <taxon>Agaricomycotina</taxon>
        <taxon>Agaricomycetes</taxon>
        <taxon>Polyporales</taxon>
        <taxon>Phanerochaetaceae</taxon>
        <taxon>Phanerochaete</taxon>
    </lineage>
</organism>
<feature type="transmembrane region" description="Helical" evidence="8">
    <location>
        <begin position="856"/>
        <end position="875"/>
    </location>
</feature>
<evidence type="ECO:0000256" key="3">
    <source>
        <dbReference type="ARBA" id="ARBA00022448"/>
    </source>
</evidence>
<feature type="region of interest" description="Disordered" evidence="7">
    <location>
        <begin position="405"/>
        <end position="424"/>
    </location>
</feature>
<sequence length="1344" mass="149812">MATIQKRPFSKDYSGLINQSVIAVGIFVIAITFHECFKRKRRGPNPPKGLGSVESWQFGYLYQARAWAKKPSPPISQGWPLSWIRQALTFPDDKFNELRGVDASLYVRLLKGCVRFTLIQTFTTFPILLPIHVTFSDDSVSPKSMIRASISSLVGTSKGSSLLWIHLLLLIWVTVSWVGTLHWIIRGTFDFRAAKIKEAAERMANRKQEEKDSQYHPHPHPNYPFQALPSLDDDHSTRGLRARTVLVTNIPPGLRSEDELREYFEYYMSRPIPKPTMGMSSSAQPGFFDRSAAFVFNKGVRLAARMFELRTRYSTDGEDTKADAKQAAHDVPVIERVVVVRKMTELASLLERREDVLRGLETAHIRLARNALDAVDAIVNAPRATPMRSVASRISFGLVSRGSAPESLDVERTAGSEEGTAEGEDRTHLLVRTLGPFLPERVPRPGLAERLRAALFPHAQPPDAPPQKARARAEQRTVWDALLSLPRSTLDTYQPLIHLSALFRGRTVPAIDYYTAKLNVLTGLITEERSLPPTEFAAMSTAFVTFADPADARRACKYLAVHPNNPVNACLVSMAPSYEDLDWTRLMKSTYRVEFVKDWVVNIGVWGFTIFWVFPVSSIVGLVSIQNISAFWPGLKDYLDHHQWESEVLESFIPTILVALLTLLIPLLLLLIAKKAHTIITLSGLHDRIMTRYYKFLIVNVLVFFCVGTTALQSFLVSFKSVAGDQLIQVVADSFPTAGPFYVGWLIFNMGMHGGLELALFGLPLLLYPSTKHQVTPRKRSVGIRPRTFNFYYWLPNHLLVIHILLLFAVLNPLVLPFGLLYFCVETVIVKNQLLNVYAKNYEGNGQALLIRLIRYSLDGLILAQAAFLAFMVVAKRKANVGVSAVLIILTVLMKISLTRFCRAKFERDDLLEAQILCGSLIPNDSSPLPDQPEQLVKAEKGKAPESRSRIQHWTWKLSNRIGMSYRTVIHHQRNNQRPPNPFIRPSGDSIIPLGPCASTAGLLTKIDTRASNAMTDDPPDVERLHESPTEEEPGTPQDPLRPALVVNHPPHPVWDDDSNPDTPYDNPYYTRPISDTLWLPRDPVGILNLDDTIDLRMALTSEPGAGRLGAWQEDEFLCSAISSAFVTSFGSADDELESVTPPPQPVEDSEMLAPPPPISPPRGSSGERPRTADDNVRRPTLRPPRRPSHASEFGSRHSSPRRPAPLRDRPSSAGYRSFSMGAESLATRPGSSHLSVPDTMHRRQRSSSVDALSTGPHSASRSQLSAGAPGLRSVIRMPSLMVSSGATTPAATSVISTREVVVSEAIAEEQVAAQRRQRQEAADEERAREPRSWLTSWIYAKGE</sequence>
<dbReference type="PANTHER" id="PTHR13018:SF139">
    <property type="entry name" value="PHOSPHATE METABOLISM PROTEIN 7"/>
    <property type="match status" value="1"/>
</dbReference>
<dbReference type="Pfam" id="PF14703">
    <property type="entry name" value="PHM7_cyt"/>
    <property type="match status" value="1"/>
</dbReference>
<feature type="transmembrane region" description="Helical" evidence="8">
    <location>
        <begin position="16"/>
        <end position="33"/>
    </location>
</feature>
<evidence type="ECO:0000256" key="1">
    <source>
        <dbReference type="ARBA" id="ARBA00004141"/>
    </source>
</evidence>
<proteinExistence type="inferred from homology"/>
<evidence type="ECO:0000256" key="2">
    <source>
        <dbReference type="ARBA" id="ARBA00007779"/>
    </source>
</evidence>
<dbReference type="Pfam" id="PF13967">
    <property type="entry name" value="RSN1_TM"/>
    <property type="match status" value="1"/>
</dbReference>
<keyword evidence="5 8" id="KW-1133">Transmembrane helix</keyword>
<evidence type="ECO:0000259" key="10">
    <source>
        <dbReference type="Pfam" id="PF13967"/>
    </source>
</evidence>
<comment type="subcellular location">
    <subcellularLocation>
        <location evidence="1">Membrane</location>
        <topology evidence="1">Multi-pass membrane protein</topology>
    </subcellularLocation>
</comment>
<feature type="transmembrane region" description="Helical" evidence="8">
    <location>
        <begin position="881"/>
        <end position="898"/>
    </location>
</feature>
<evidence type="ECO:0000313" key="13">
    <source>
        <dbReference type="Proteomes" id="UP000703269"/>
    </source>
</evidence>
<evidence type="ECO:0000256" key="6">
    <source>
        <dbReference type="ARBA" id="ARBA00023136"/>
    </source>
</evidence>
<evidence type="ECO:0000259" key="9">
    <source>
        <dbReference type="Pfam" id="PF02714"/>
    </source>
</evidence>
<comment type="caution">
    <text evidence="12">The sequence shown here is derived from an EMBL/GenBank/DDBJ whole genome shotgun (WGS) entry which is preliminary data.</text>
</comment>
<feature type="transmembrane region" description="Helical" evidence="8">
    <location>
        <begin position="652"/>
        <end position="672"/>
    </location>
</feature>
<reference evidence="12 13" key="1">
    <citation type="submission" date="2021-08" db="EMBL/GenBank/DDBJ databases">
        <title>Draft Genome Sequence of Phanerochaete sordida strain YK-624.</title>
        <authorList>
            <person name="Mori T."/>
            <person name="Dohra H."/>
            <person name="Suzuki T."/>
            <person name="Kawagishi H."/>
            <person name="Hirai H."/>
        </authorList>
    </citation>
    <scope>NUCLEOTIDE SEQUENCE [LARGE SCALE GENOMIC DNA]</scope>
    <source>
        <strain evidence="12 13">YK-624</strain>
    </source>
</reference>
<dbReference type="Pfam" id="PF02714">
    <property type="entry name" value="RSN1_7TM"/>
    <property type="match status" value="1"/>
</dbReference>
<dbReference type="PANTHER" id="PTHR13018">
    <property type="entry name" value="PROBABLE MEMBRANE PROTEIN DUF221-RELATED"/>
    <property type="match status" value="1"/>
</dbReference>
<feature type="transmembrane region" description="Helical" evidence="8">
    <location>
        <begin position="693"/>
        <end position="716"/>
    </location>
</feature>
<feature type="compositionally biased region" description="Basic residues" evidence="7">
    <location>
        <begin position="1180"/>
        <end position="1189"/>
    </location>
</feature>
<keyword evidence="6 8" id="KW-0472">Membrane</keyword>
<feature type="compositionally biased region" description="Polar residues" evidence="7">
    <location>
        <begin position="1247"/>
        <end position="1266"/>
    </location>
</feature>
<feature type="transmembrane region" description="Helical" evidence="8">
    <location>
        <begin position="116"/>
        <end position="135"/>
    </location>
</feature>
<feature type="compositionally biased region" description="Basic and acidic residues" evidence="7">
    <location>
        <begin position="1166"/>
        <end position="1178"/>
    </location>
</feature>
<dbReference type="GO" id="GO:0005886">
    <property type="term" value="C:plasma membrane"/>
    <property type="evidence" value="ECO:0007669"/>
    <property type="project" value="TreeGrafter"/>
</dbReference>
<dbReference type="Proteomes" id="UP000703269">
    <property type="component" value="Unassembled WGS sequence"/>
</dbReference>
<feature type="region of interest" description="Disordered" evidence="7">
    <location>
        <begin position="1134"/>
        <end position="1270"/>
    </location>
</feature>
<dbReference type="OrthoDB" id="1689567at2759"/>
<keyword evidence="4 8" id="KW-0812">Transmembrane</keyword>
<feature type="domain" description="CSC1/OSCA1-like cytosolic" evidence="11">
    <location>
        <begin position="328"/>
        <end position="583"/>
    </location>
</feature>
<keyword evidence="3" id="KW-0813">Transport</keyword>
<dbReference type="InterPro" id="IPR032880">
    <property type="entry name" value="CSC1/OSCA1-like_N"/>
</dbReference>
<dbReference type="EMBL" id="BPQB01000089">
    <property type="protein sequence ID" value="GJE98516.1"/>
    <property type="molecule type" value="Genomic_DNA"/>
</dbReference>